<gene>
    <name evidence="3" type="ORF">Tsubulata_014311</name>
</gene>
<dbReference type="Pfam" id="PF14392">
    <property type="entry name" value="zf-CCHC_4"/>
    <property type="match status" value="1"/>
</dbReference>
<keyword evidence="1" id="KW-0479">Metal-binding</keyword>
<evidence type="ECO:0000313" key="4">
    <source>
        <dbReference type="Proteomes" id="UP001141552"/>
    </source>
</evidence>
<keyword evidence="1" id="KW-0862">Zinc</keyword>
<dbReference type="AlphaFoldDB" id="A0A9Q0GE48"/>
<evidence type="ECO:0000256" key="1">
    <source>
        <dbReference type="PROSITE-ProRule" id="PRU00047"/>
    </source>
</evidence>
<dbReference type="GO" id="GO:0003676">
    <property type="term" value="F:nucleic acid binding"/>
    <property type="evidence" value="ECO:0007669"/>
    <property type="project" value="InterPro"/>
</dbReference>
<dbReference type="InterPro" id="IPR036875">
    <property type="entry name" value="Znf_CCHC_sf"/>
</dbReference>
<dbReference type="PROSITE" id="PS50158">
    <property type="entry name" value="ZF_CCHC"/>
    <property type="match status" value="1"/>
</dbReference>
<evidence type="ECO:0000259" key="2">
    <source>
        <dbReference type="PROSITE" id="PS50158"/>
    </source>
</evidence>
<dbReference type="InterPro" id="IPR001878">
    <property type="entry name" value="Znf_CCHC"/>
</dbReference>
<sequence length="257" mass="28893">MNEESARVIGDAFAGLLETNISMKNIANPRSFIRLKVGIWVDRPLLTGFHNVTKGSGKSWVRFQYENLTKFCWFCGRLGHQMQRCPSKGESDKLPVFDIPEKGYGPWLKAEIPLDDQYGDLLVEEPLKITPASGLKRKRIEKAEKQGKGKNIWKAKSPTLVIKEPVTDSKHNEPIPISAPAKTVEMPALASQISDDSLEYDPIVARGNVDRDLALKLGYYVDPIEPEVEASLNSQELAFCEDRLLEYNLEKRAVPIL</sequence>
<organism evidence="3 4">
    <name type="scientific">Turnera subulata</name>
    <dbReference type="NCBI Taxonomy" id="218843"/>
    <lineage>
        <taxon>Eukaryota</taxon>
        <taxon>Viridiplantae</taxon>
        <taxon>Streptophyta</taxon>
        <taxon>Embryophyta</taxon>
        <taxon>Tracheophyta</taxon>
        <taxon>Spermatophyta</taxon>
        <taxon>Magnoliopsida</taxon>
        <taxon>eudicotyledons</taxon>
        <taxon>Gunneridae</taxon>
        <taxon>Pentapetalae</taxon>
        <taxon>rosids</taxon>
        <taxon>fabids</taxon>
        <taxon>Malpighiales</taxon>
        <taxon>Passifloraceae</taxon>
        <taxon>Turnera</taxon>
    </lineage>
</organism>
<comment type="caution">
    <text evidence="3">The sequence shown here is derived from an EMBL/GenBank/DDBJ whole genome shotgun (WGS) entry which is preliminary data.</text>
</comment>
<dbReference type="SUPFAM" id="SSF57756">
    <property type="entry name" value="Retrovirus zinc finger-like domains"/>
    <property type="match status" value="1"/>
</dbReference>
<feature type="domain" description="CCHC-type" evidence="2">
    <location>
        <begin position="72"/>
        <end position="87"/>
    </location>
</feature>
<accession>A0A9Q0GE48</accession>
<reference evidence="3" key="1">
    <citation type="submission" date="2022-02" db="EMBL/GenBank/DDBJ databases">
        <authorList>
            <person name="Henning P.M."/>
            <person name="McCubbin A.G."/>
            <person name="Shore J.S."/>
        </authorList>
    </citation>
    <scope>NUCLEOTIDE SEQUENCE</scope>
    <source>
        <strain evidence="3">F60SS</strain>
        <tissue evidence="3">Leaves</tissue>
    </source>
</reference>
<reference evidence="3" key="2">
    <citation type="journal article" date="2023" name="Plants (Basel)">
        <title>Annotation of the Turnera subulata (Passifloraceae) Draft Genome Reveals the S-Locus Evolved after the Divergence of Turneroideae from Passifloroideae in a Stepwise Manner.</title>
        <authorList>
            <person name="Henning P.M."/>
            <person name="Roalson E.H."/>
            <person name="Mir W."/>
            <person name="McCubbin A.G."/>
            <person name="Shore J.S."/>
        </authorList>
    </citation>
    <scope>NUCLEOTIDE SEQUENCE</scope>
    <source>
        <strain evidence="3">F60SS</strain>
    </source>
</reference>
<evidence type="ECO:0000313" key="3">
    <source>
        <dbReference type="EMBL" id="KAJ4847385.1"/>
    </source>
</evidence>
<keyword evidence="4" id="KW-1185">Reference proteome</keyword>
<proteinExistence type="predicted"/>
<dbReference type="InterPro" id="IPR025836">
    <property type="entry name" value="Zn_knuckle_CX2CX4HX4C"/>
</dbReference>
<keyword evidence="1" id="KW-0863">Zinc-finger</keyword>
<dbReference type="GO" id="GO:0008270">
    <property type="term" value="F:zinc ion binding"/>
    <property type="evidence" value="ECO:0007669"/>
    <property type="project" value="UniProtKB-KW"/>
</dbReference>
<dbReference type="OrthoDB" id="966987at2759"/>
<name>A0A9Q0GE48_9ROSI</name>
<dbReference type="EMBL" id="JAKUCV010001180">
    <property type="protein sequence ID" value="KAJ4847385.1"/>
    <property type="molecule type" value="Genomic_DNA"/>
</dbReference>
<protein>
    <recommendedName>
        <fullName evidence="2">CCHC-type domain-containing protein</fullName>
    </recommendedName>
</protein>
<dbReference type="Proteomes" id="UP001141552">
    <property type="component" value="Unassembled WGS sequence"/>
</dbReference>